<evidence type="ECO:0000313" key="6">
    <source>
        <dbReference type="EMBL" id="WFD17001.1"/>
    </source>
</evidence>
<dbReference type="InterPro" id="IPR006722">
    <property type="entry name" value="Sedlin"/>
</dbReference>
<gene>
    <name evidence="6" type="ORF">MARU1_003048</name>
</gene>
<dbReference type="Pfam" id="PF01613">
    <property type="entry name" value="Flavin_Reduct"/>
    <property type="match status" value="1"/>
</dbReference>
<dbReference type="SMART" id="SM00903">
    <property type="entry name" value="Flavin_Reduct"/>
    <property type="match status" value="1"/>
</dbReference>
<evidence type="ECO:0000256" key="2">
    <source>
        <dbReference type="ARBA" id="ARBA00023002"/>
    </source>
</evidence>
<reference evidence="6 7" key="1">
    <citation type="submission" date="2023-03" db="EMBL/GenBank/DDBJ databases">
        <title>Mating type loci evolution in Malassezia.</title>
        <authorList>
            <person name="Coelho M.A."/>
        </authorList>
    </citation>
    <scope>NUCLEOTIDE SEQUENCE [LARGE SCALE GENOMIC DNA]</scope>
    <source>
        <strain evidence="6 7">CBS 13387</strain>
    </source>
</reference>
<name>A0AAJ5Z869_9BASI</name>
<dbReference type="GO" id="GO:0006888">
    <property type="term" value="P:endoplasmic reticulum to Golgi vesicle-mediated transport"/>
    <property type="evidence" value="ECO:0007669"/>
    <property type="project" value="InterPro"/>
</dbReference>
<dbReference type="Pfam" id="PF04628">
    <property type="entry name" value="Sedlin_N"/>
    <property type="match status" value="1"/>
</dbReference>
<feature type="domain" description="Flavin reductase like" evidence="5">
    <location>
        <begin position="162"/>
        <end position="376"/>
    </location>
</feature>
<dbReference type="InterPro" id="IPR011012">
    <property type="entry name" value="Longin-like_dom_sf"/>
</dbReference>
<dbReference type="Gene3D" id="3.30.450.70">
    <property type="match status" value="1"/>
</dbReference>
<evidence type="ECO:0000256" key="3">
    <source>
        <dbReference type="ARBA" id="ARBA00024408"/>
    </source>
</evidence>
<evidence type="ECO:0000313" key="7">
    <source>
        <dbReference type="Proteomes" id="UP001217582"/>
    </source>
</evidence>
<dbReference type="AlphaFoldDB" id="A0AAJ5Z869"/>
<keyword evidence="7" id="KW-1185">Reference proteome</keyword>
<dbReference type="SUPFAM" id="SSF64356">
    <property type="entry name" value="SNARE-like"/>
    <property type="match status" value="1"/>
</dbReference>
<dbReference type="Gene3D" id="2.30.110.10">
    <property type="entry name" value="Electron Transport, Fmn-binding Protein, Chain A"/>
    <property type="match status" value="1"/>
</dbReference>
<comment type="similarity">
    <text evidence="1">Belongs to the TRAPP small subunits family. Sedlin subfamily.</text>
</comment>
<dbReference type="GO" id="GO:0042602">
    <property type="term" value="F:riboflavin reductase (NADPH) activity"/>
    <property type="evidence" value="ECO:0007669"/>
    <property type="project" value="TreeGrafter"/>
</dbReference>
<dbReference type="GO" id="GO:0005737">
    <property type="term" value="C:cytoplasm"/>
    <property type="evidence" value="ECO:0007669"/>
    <property type="project" value="GOC"/>
</dbReference>
<dbReference type="PANTHER" id="PTHR30466:SF1">
    <property type="entry name" value="FMN REDUCTASE (NADH) RUTF"/>
    <property type="match status" value="1"/>
</dbReference>
<dbReference type="InterPro" id="IPR044760">
    <property type="entry name" value="TRAPPC2L"/>
</dbReference>
<evidence type="ECO:0000259" key="5">
    <source>
        <dbReference type="SMART" id="SM00903"/>
    </source>
</evidence>
<organism evidence="6 7">
    <name type="scientific">Malassezia arunalokei</name>
    <dbReference type="NCBI Taxonomy" id="1514897"/>
    <lineage>
        <taxon>Eukaryota</taxon>
        <taxon>Fungi</taxon>
        <taxon>Dikarya</taxon>
        <taxon>Basidiomycota</taxon>
        <taxon>Ustilaginomycotina</taxon>
        <taxon>Malasseziomycetes</taxon>
        <taxon>Malasseziales</taxon>
        <taxon>Malasseziaceae</taxon>
        <taxon>Malassezia</taxon>
    </lineage>
</organism>
<evidence type="ECO:0000256" key="1">
    <source>
        <dbReference type="ARBA" id="ARBA00006626"/>
    </source>
</evidence>
<dbReference type="PANTHER" id="PTHR30466">
    <property type="entry name" value="FLAVIN REDUCTASE"/>
    <property type="match status" value="1"/>
</dbReference>
<feature type="region of interest" description="Disordered" evidence="4">
    <location>
        <begin position="219"/>
        <end position="238"/>
    </location>
</feature>
<dbReference type="InterPro" id="IPR050268">
    <property type="entry name" value="NADH-dep_flavin_reductase"/>
</dbReference>
<evidence type="ECO:0000256" key="4">
    <source>
        <dbReference type="SAM" id="MobiDB-lite"/>
    </source>
</evidence>
<dbReference type="SUPFAM" id="SSF50475">
    <property type="entry name" value="FMN-binding split barrel"/>
    <property type="match status" value="1"/>
</dbReference>
<dbReference type="InterPro" id="IPR002563">
    <property type="entry name" value="Flavin_Rdtase-like_dom"/>
</dbReference>
<sequence length="377" mass="41609">MSGAQVLTPPTSHTDLGHHVKCVVIIAKNNAPLYLRAVEPTDAVAKWHFLAHSALDVVEERVRQHTNPYLGHLLSIEDWAIYGYQSPSQIKIMLMLEQLNEPFPDDQVQILCKAVHATYLSYLSNPFLGYEKPDASRLIPLNTDPSNAPITDAHFDRRILQILGFAQPVALVSAFVPSGDPNDPSLHIHATTLSSFTTVSLAPPLVAFSIREPSRMTDALRAGAASPESHPSESPDRLVQSAFARQPHFLIHILSFTQQSMSNFFARPGAKTYPTSHQHVPDDHPFRHHPMQPSKAVEGQLVPTEAIGSLACSLVYQLDLTSPDLHGTTEFVNGCVHTNEAGSALFLAQIHDVEVGHEHMDTKPRPLVYWQQGYCST</sequence>
<proteinExistence type="inferred from homology"/>
<dbReference type="EMBL" id="CP119921">
    <property type="protein sequence ID" value="WFD17001.1"/>
    <property type="molecule type" value="Genomic_DNA"/>
</dbReference>
<dbReference type="GO" id="GO:0010181">
    <property type="term" value="F:FMN binding"/>
    <property type="evidence" value="ECO:0007669"/>
    <property type="project" value="InterPro"/>
</dbReference>
<dbReference type="Proteomes" id="UP001217582">
    <property type="component" value="Chromosome 6"/>
</dbReference>
<dbReference type="CDD" id="cd14854">
    <property type="entry name" value="TRAPPC2L"/>
    <property type="match status" value="1"/>
</dbReference>
<accession>A0AAJ5Z869</accession>
<dbReference type="InterPro" id="IPR012349">
    <property type="entry name" value="Split_barrel_FMN-bd"/>
</dbReference>
<keyword evidence="2" id="KW-0560">Oxidoreductase</keyword>
<protein>
    <recommendedName>
        <fullName evidence="3">Trafficking protein particle complex subunit 2-like protein</fullName>
    </recommendedName>
</protein>